<dbReference type="SUPFAM" id="SSF54001">
    <property type="entry name" value="Cysteine proteinases"/>
    <property type="match status" value="1"/>
</dbReference>
<feature type="region of interest" description="Disordered" evidence="1">
    <location>
        <begin position="1"/>
        <end position="20"/>
    </location>
</feature>
<evidence type="ECO:0000259" key="2">
    <source>
        <dbReference type="SMART" id="SM00460"/>
    </source>
</evidence>
<dbReference type="RefSeq" id="WP_145362424.1">
    <property type="nucleotide sequence ID" value="NZ_CP036268.1"/>
</dbReference>
<dbReference type="Pfam" id="PF01841">
    <property type="entry name" value="Transglut_core"/>
    <property type="match status" value="1"/>
</dbReference>
<gene>
    <name evidence="3" type="primary">tgpA_1</name>
    <name evidence="3" type="ORF">Pan189_05580</name>
</gene>
<dbReference type="SMART" id="SM00460">
    <property type="entry name" value="TGc"/>
    <property type="match status" value="1"/>
</dbReference>
<dbReference type="PANTHER" id="PTHR33490">
    <property type="entry name" value="BLR5614 PROTEIN-RELATED"/>
    <property type="match status" value="1"/>
</dbReference>
<keyword evidence="3" id="KW-0012">Acyltransferase</keyword>
<dbReference type="Pfam" id="PF08379">
    <property type="entry name" value="Bact_transglu_N"/>
    <property type="match status" value="1"/>
</dbReference>
<dbReference type="AlphaFoldDB" id="A0A517QX89"/>
<dbReference type="Gene3D" id="3.10.620.30">
    <property type="match status" value="1"/>
</dbReference>
<reference evidence="3 4" key="1">
    <citation type="submission" date="2019-02" db="EMBL/GenBank/DDBJ databases">
        <title>Deep-cultivation of Planctomycetes and their phenomic and genomic characterization uncovers novel biology.</title>
        <authorList>
            <person name="Wiegand S."/>
            <person name="Jogler M."/>
            <person name="Boedeker C."/>
            <person name="Pinto D."/>
            <person name="Vollmers J."/>
            <person name="Rivas-Marin E."/>
            <person name="Kohn T."/>
            <person name="Peeters S.H."/>
            <person name="Heuer A."/>
            <person name="Rast P."/>
            <person name="Oberbeckmann S."/>
            <person name="Bunk B."/>
            <person name="Jeske O."/>
            <person name="Meyerdierks A."/>
            <person name="Storesund J.E."/>
            <person name="Kallscheuer N."/>
            <person name="Luecker S."/>
            <person name="Lage O.M."/>
            <person name="Pohl T."/>
            <person name="Merkel B.J."/>
            <person name="Hornburger P."/>
            <person name="Mueller R.-W."/>
            <person name="Bruemmer F."/>
            <person name="Labrenz M."/>
            <person name="Spormann A.M."/>
            <person name="Op den Camp H."/>
            <person name="Overmann J."/>
            <person name="Amann R."/>
            <person name="Jetten M.S.M."/>
            <person name="Mascher T."/>
            <person name="Medema M.H."/>
            <person name="Devos D.P."/>
            <person name="Kaster A.-K."/>
            <person name="Ovreas L."/>
            <person name="Rohde M."/>
            <person name="Galperin M.Y."/>
            <person name="Jogler C."/>
        </authorList>
    </citation>
    <scope>NUCLEOTIDE SEQUENCE [LARGE SCALE GENOMIC DNA]</scope>
    <source>
        <strain evidence="3 4">Pan189</strain>
    </source>
</reference>
<accession>A0A517QX89</accession>
<dbReference type="EC" id="2.3.2.13" evidence="3"/>
<dbReference type="InterPro" id="IPR002931">
    <property type="entry name" value="Transglutaminase-like"/>
</dbReference>
<proteinExistence type="predicted"/>
<dbReference type="OrthoDB" id="9787782at2"/>
<keyword evidence="3" id="KW-0808">Transferase</keyword>
<dbReference type="InterPro" id="IPR038765">
    <property type="entry name" value="Papain-like_cys_pep_sf"/>
</dbReference>
<feature type="compositionally biased region" description="Polar residues" evidence="1">
    <location>
        <begin position="1"/>
        <end position="13"/>
    </location>
</feature>
<dbReference type="Proteomes" id="UP000317318">
    <property type="component" value="Chromosome"/>
</dbReference>
<evidence type="ECO:0000313" key="4">
    <source>
        <dbReference type="Proteomes" id="UP000317318"/>
    </source>
</evidence>
<evidence type="ECO:0000313" key="3">
    <source>
        <dbReference type="EMBL" id="QDT36203.1"/>
    </source>
</evidence>
<feature type="domain" description="Transglutaminase-like" evidence="2">
    <location>
        <begin position="197"/>
        <end position="268"/>
    </location>
</feature>
<dbReference type="KEGG" id="svp:Pan189_05580"/>
<evidence type="ECO:0000256" key="1">
    <source>
        <dbReference type="SAM" id="MobiDB-lite"/>
    </source>
</evidence>
<keyword evidence="4" id="KW-1185">Reference proteome</keyword>
<protein>
    <submittedName>
        <fullName evidence="3">Protein-glutamine gamma-glutamyltransferase</fullName>
        <ecNumber evidence="3">2.3.2.13</ecNumber>
    </submittedName>
</protein>
<sequence length="315" mass="34335">MTPDPQANSTGSTAVPAEAGPVRYRITHTTSFNYSAPSPVCHNRARLSPRERAGQSTDFFRLVISPEPSDAWVNQDYFGNRVDYFSIQDAHSGLTVTAVSDVTVQPPIAKSVPNTSLPWESVRDELAGPKLKSDDLPLLRFRSPLVPMSDQATAYAQESFLPDRPIVEAGLDLTRRIHTDFKYDTRATTVSTPVDEVFEKRAGVCQDFAHVQLACLRSLGLASRYVSGYLRTLPPPGKPRLVGVDASHAWVGLYCGEEVGWVDFDPTNDVIPKTDHVTLALGRDYADTCPVAGVFIGGGDHTMSVSVDVAPMDET</sequence>
<dbReference type="EMBL" id="CP036268">
    <property type="protein sequence ID" value="QDT36203.1"/>
    <property type="molecule type" value="Genomic_DNA"/>
</dbReference>
<organism evidence="3 4">
    <name type="scientific">Stratiformator vulcanicus</name>
    <dbReference type="NCBI Taxonomy" id="2527980"/>
    <lineage>
        <taxon>Bacteria</taxon>
        <taxon>Pseudomonadati</taxon>
        <taxon>Planctomycetota</taxon>
        <taxon>Planctomycetia</taxon>
        <taxon>Planctomycetales</taxon>
        <taxon>Planctomycetaceae</taxon>
        <taxon>Stratiformator</taxon>
    </lineage>
</organism>
<name>A0A517QX89_9PLAN</name>
<dbReference type="PANTHER" id="PTHR33490:SF7">
    <property type="entry name" value="BLR2979 PROTEIN"/>
    <property type="match status" value="1"/>
</dbReference>
<dbReference type="InterPro" id="IPR013589">
    <property type="entry name" value="Bac_transglu_N"/>
</dbReference>
<dbReference type="GO" id="GO:0003810">
    <property type="term" value="F:protein-glutamine gamma-glutamyltransferase activity"/>
    <property type="evidence" value="ECO:0007669"/>
    <property type="project" value="UniProtKB-EC"/>
</dbReference>